<name>A0AAD9KTF3_RIDPI</name>
<evidence type="ECO:0000256" key="2">
    <source>
        <dbReference type="ARBA" id="ARBA00022737"/>
    </source>
</evidence>
<dbReference type="Gene3D" id="3.80.10.10">
    <property type="entry name" value="Ribonuclease Inhibitor"/>
    <property type="match status" value="4"/>
</dbReference>
<reference evidence="5" key="1">
    <citation type="journal article" date="2023" name="Mol. Biol. Evol.">
        <title>Third-Generation Sequencing Reveals the Adaptive Role of the Epigenome in Three Deep-Sea Polychaetes.</title>
        <authorList>
            <person name="Perez M."/>
            <person name="Aroh O."/>
            <person name="Sun Y."/>
            <person name="Lan Y."/>
            <person name="Juniper S.K."/>
            <person name="Young C.R."/>
            <person name="Angers B."/>
            <person name="Qian P.Y."/>
        </authorList>
    </citation>
    <scope>NUCLEOTIDE SEQUENCE</scope>
    <source>
        <strain evidence="5">R07B-5</strain>
    </source>
</reference>
<dbReference type="InterPro" id="IPR032675">
    <property type="entry name" value="LRR_dom_sf"/>
</dbReference>
<accession>A0AAD9KTF3</accession>
<dbReference type="SUPFAM" id="SSF52058">
    <property type="entry name" value="L domain-like"/>
    <property type="match status" value="2"/>
</dbReference>
<keyword evidence="6" id="KW-1185">Reference proteome</keyword>
<dbReference type="InterPro" id="IPR050216">
    <property type="entry name" value="LRR_domain-containing"/>
</dbReference>
<proteinExistence type="predicted"/>
<evidence type="ECO:0000313" key="5">
    <source>
        <dbReference type="EMBL" id="KAK2176975.1"/>
    </source>
</evidence>
<evidence type="ECO:0000256" key="1">
    <source>
        <dbReference type="ARBA" id="ARBA00022614"/>
    </source>
</evidence>
<dbReference type="GO" id="GO:0005737">
    <property type="term" value="C:cytoplasm"/>
    <property type="evidence" value="ECO:0007669"/>
    <property type="project" value="TreeGrafter"/>
</dbReference>
<dbReference type="SMART" id="SM00365">
    <property type="entry name" value="LRR_SD22"/>
    <property type="match status" value="6"/>
</dbReference>
<evidence type="ECO:0000259" key="4">
    <source>
        <dbReference type="Pfam" id="PF23598"/>
    </source>
</evidence>
<dbReference type="InterPro" id="IPR003591">
    <property type="entry name" value="Leu-rich_rpt_typical-subtyp"/>
</dbReference>
<dbReference type="Proteomes" id="UP001209878">
    <property type="component" value="Unassembled WGS sequence"/>
</dbReference>
<dbReference type="InterPro" id="IPR001611">
    <property type="entry name" value="Leu-rich_rpt"/>
</dbReference>
<dbReference type="Pfam" id="PF23598">
    <property type="entry name" value="LRR_14"/>
    <property type="match status" value="1"/>
</dbReference>
<dbReference type="InterPro" id="IPR055414">
    <property type="entry name" value="LRR_R13L4/SHOC2-like"/>
</dbReference>
<protein>
    <recommendedName>
        <fullName evidence="4">Disease resistance R13L4/SHOC-2-like LRR domain-containing protein</fullName>
    </recommendedName>
</protein>
<dbReference type="SMART" id="SM00369">
    <property type="entry name" value="LRR_TYP"/>
    <property type="match status" value="10"/>
</dbReference>
<evidence type="ECO:0000313" key="6">
    <source>
        <dbReference type="Proteomes" id="UP001209878"/>
    </source>
</evidence>
<comment type="caution">
    <text evidence="5">The sequence shown here is derived from an EMBL/GenBank/DDBJ whole genome shotgun (WGS) entry which is preliminary data.</text>
</comment>
<dbReference type="AlphaFoldDB" id="A0AAD9KTF3"/>
<sequence length="761" mass="85198">MFQHNYSSVSIGDEVRFRISPDIIGASPGNQSKGVADNGRVVARAGSPPQPRKTRLHATLNKHGLIELDISRRDLHSLPSEVFRQLRTESLCVAENRLHTIPSAISWLHKLRVLDAHGNHIIALSDTLANCSHLQHLDLTDNRLSTFPPQPITSLLHLRVLRLGGNRLESVPHEISNLRSLQQFDLHGNKLWYLPHNLRCLTSLRQLNLSDNIFDQLPICVCQLTSLEALDLHGNKLTTLPAEFNQLEVLTELNVSSNVFVSWPHVITNLRTLHSLDISHNQLKLVISSLASLPRLRTLLLQSNAIRTLPSDLRSLEYLNIADNKLTNFSVAHMKRVRHLNASRNRLEHLPLGVYNLTQLTTLKLNANKIEYVSQDIILLKRLRVLDLGNNRLTCLPSVIHELENLQTFNIKGNKIEANIPLVPPQYAPERVTSPMPPVGYDYTDDPVVLDVNSNVRTEPDDHDIVITQQNHKFGGSTGATRKSRRRRLFPFSLRRKKNGNTGYAPHSRHIATQYTPKSSVKTRGRPPLNYQSRNPNILSSFNSAAPSAAYNNTVYRTTTNTIATTNHGQQEREPSVKTHRPSHSKQVDFVHQPLSMTNLLESTPTGGAPTWLPTNGNSLVSEVSYPMTNTFASLSATKASETVDGRDTMYGHHRRRQREPPGSIRSTAVTINDSVGDQLSLGDEDFDHQPLTVTDQHLLSMCSEVEGLLHEQLLQPIIADKGIFRKRSVIHFCLGHLPQKVSHTLLSRASSAKGQSYSSV</sequence>
<keyword evidence="1" id="KW-0433">Leucine-rich repeat</keyword>
<dbReference type="Pfam" id="PF13855">
    <property type="entry name" value="LRR_8"/>
    <property type="match status" value="2"/>
</dbReference>
<dbReference type="SMART" id="SM00364">
    <property type="entry name" value="LRR_BAC"/>
    <property type="match status" value="8"/>
</dbReference>
<dbReference type="EMBL" id="JAODUO010000626">
    <property type="protein sequence ID" value="KAK2176975.1"/>
    <property type="molecule type" value="Genomic_DNA"/>
</dbReference>
<organism evidence="5 6">
    <name type="scientific">Ridgeia piscesae</name>
    <name type="common">Tubeworm</name>
    <dbReference type="NCBI Taxonomy" id="27915"/>
    <lineage>
        <taxon>Eukaryota</taxon>
        <taxon>Metazoa</taxon>
        <taxon>Spiralia</taxon>
        <taxon>Lophotrochozoa</taxon>
        <taxon>Annelida</taxon>
        <taxon>Polychaeta</taxon>
        <taxon>Sedentaria</taxon>
        <taxon>Canalipalpata</taxon>
        <taxon>Sabellida</taxon>
        <taxon>Siboglinidae</taxon>
        <taxon>Ridgeia</taxon>
    </lineage>
</organism>
<dbReference type="PROSITE" id="PS51450">
    <property type="entry name" value="LRR"/>
    <property type="match status" value="4"/>
</dbReference>
<gene>
    <name evidence="5" type="ORF">NP493_627g01000</name>
</gene>
<feature type="domain" description="Disease resistance R13L4/SHOC-2-like LRR" evidence="4">
    <location>
        <begin position="197"/>
        <end position="302"/>
    </location>
</feature>
<feature type="region of interest" description="Disordered" evidence="3">
    <location>
        <begin position="564"/>
        <end position="585"/>
    </location>
</feature>
<dbReference type="PANTHER" id="PTHR48051:SF41">
    <property type="entry name" value="LEUCINE-RICH REPEAT-CONTAINING PROTEIN 40"/>
    <property type="match status" value="1"/>
</dbReference>
<keyword evidence="2" id="KW-0677">Repeat</keyword>
<evidence type="ECO:0000256" key="3">
    <source>
        <dbReference type="SAM" id="MobiDB-lite"/>
    </source>
</evidence>
<dbReference type="PANTHER" id="PTHR48051">
    <property type="match status" value="1"/>
</dbReference>